<dbReference type="Pfam" id="PF18135">
    <property type="entry name" value="Type_ISP_C"/>
    <property type="match status" value="1"/>
</dbReference>
<keyword evidence="3" id="KW-1185">Reference proteome</keyword>
<comment type="caution">
    <text evidence="2">The sequence shown here is derived from an EMBL/GenBank/DDBJ whole genome shotgun (WGS) entry which is preliminary data.</text>
</comment>
<protein>
    <recommendedName>
        <fullName evidence="1">Type ISP restriction-modification enzyme LLaBIII C-terminal specificity domain-containing protein</fullName>
    </recommendedName>
</protein>
<dbReference type="KEGG" id="mart:BTR34_10760"/>
<name>A0A1B7ZFE7_9FLAO</name>
<dbReference type="AlphaFoldDB" id="A0A1B7ZFE7"/>
<organism evidence="2 3">
    <name type="scientific">Maribacter hydrothermalis</name>
    <dbReference type="NCBI Taxonomy" id="1836467"/>
    <lineage>
        <taxon>Bacteria</taxon>
        <taxon>Pseudomonadati</taxon>
        <taxon>Bacteroidota</taxon>
        <taxon>Flavobacteriia</taxon>
        <taxon>Flavobacteriales</taxon>
        <taxon>Flavobacteriaceae</taxon>
        <taxon>Maribacter</taxon>
    </lineage>
</organism>
<dbReference type="EMBL" id="LZFP01000001">
    <property type="protein sequence ID" value="OBR42254.1"/>
    <property type="molecule type" value="Genomic_DNA"/>
</dbReference>
<evidence type="ECO:0000313" key="3">
    <source>
        <dbReference type="Proteomes" id="UP000092164"/>
    </source>
</evidence>
<reference evidence="3" key="1">
    <citation type="submission" date="2016-06" db="EMBL/GenBank/DDBJ databases">
        <authorList>
            <person name="Zhan P."/>
        </authorList>
    </citation>
    <scope>NUCLEOTIDE SEQUENCE [LARGE SCALE GENOMIC DNA]</scope>
    <source>
        <strain evidence="3">T28</strain>
    </source>
</reference>
<feature type="domain" description="Type ISP restriction-modification enzyme LLaBIII C-terminal specificity" evidence="1">
    <location>
        <begin position="18"/>
        <end position="227"/>
    </location>
</feature>
<evidence type="ECO:0000259" key="1">
    <source>
        <dbReference type="Pfam" id="PF18135"/>
    </source>
</evidence>
<dbReference type="RefSeq" id="WP_068481369.1">
    <property type="nucleotide sequence ID" value="NZ_CP018760.1"/>
</dbReference>
<gene>
    <name evidence="2" type="ORF">A9200_02380</name>
</gene>
<dbReference type="InterPro" id="IPR041635">
    <property type="entry name" value="Type_ISP_LLaBIII_C"/>
</dbReference>
<accession>A0A1B7ZFE7</accession>
<sequence>MTLAHFLEKTSRRILNFNLDPKILKEIEVSLGLLFLAEAEEGGNVCMINSPEVRYAYKDTFTSIDLLNYIYAIQLAPWYSDKYKEFLDINFPKVPYPTDQNVFWQMVQLGGELRQLHWLESPKITEYITSFPVDGNNRVERKFTSSSPGFEPSKSLDHQHCQRGKVWINNTQYFDHVPLTAWKIYLGVHQPAQKWLKDRSGRILDFEEILQYHKIIVALTETHRFMQVINTIKID</sequence>
<evidence type="ECO:0000313" key="2">
    <source>
        <dbReference type="EMBL" id="OBR42254.1"/>
    </source>
</evidence>
<dbReference type="Proteomes" id="UP000092164">
    <property type="component" value="Unassembled WGS sequence"/>
</dbReference>
<proteinExistence type="predicted"/>